<organism evidence="2 3">
    <name type="scientific">Suipraeoptans intestinalis</name>
    <dbReference type="NCBI Taxonomy" id="2606628"/>
    <lineage>
        <taxon>Bacteria</taxon>
        <taxon>Bacillati</taxon>
        <taxon>Bacillota</taxon>
        <taxon>Clostridia</taxon>
        <taxon>Lachnospirales</taxon>
        <taxon>Lachnospiraceae</taxon>
        <taxon>Suipraeoptans</taxon>
    </lineage>
</organism>
<feature type="domain" description="YgjP-like metallopeptidase" evidence="1">
    <location>
        <begin position="11"/>
        <end position="63"/>
    </location>
</feature>
<name>A0A6N7V0K0_9FIRM</name>
<dbReference type="RefSeq" id="WP_154477516.1">
    <property type="nucleotide sequence ID" value="NZ_JAQYBV010000070.1"/>
</dbReference>
<dbReference type="Pfam" id="PF01863">
    <property type="entry name" value="YgjP-like"/>
    <property type="match status" value="2"/>
</dbReference>
<keyword evidence="3" id="KW-1185">Reference proteome</keyword>
<dbReference type="InterPro" id="IPR002725">
    <property type="entry name" value="YgjP-like_metallopeptidase"/>
</dbReference>
<proteinExistence type="predicted"/>
<dbReference type="CDD" id="cd07344">
    <property type="entry name" value="M48_yhfN_like"/>
    <property type="match status" value="1"/>
</dbReference>
<dbReference type="Gene3D" id="3.30.2010.10">
    <property type="entry name" value="Metalloproteases ('zincins'), catalytic domain"/>
    <property type="match status" value="1"/>
</dbReference>
<gene>
    <name evidence="2" type="ORF">FYJ34_07520</name>
</gene>
<feature type="domain" description="YgjP-like metallopeptidase" evidence="1">
    <location>
        <begin position="74"/>
        <end position="175"/>
    </location>
</feature>
<evidence type="ECO:0000259" key="1">
    <source>
        <dbReference type="Pfam" id="PF01863"/>
    </source>
</evidence>
<protein>
    <submittedName>
        <fullName evidence="2">M48 family metallopeptidase</fullName>
    </submittedName>
</protein>
<dbReference type="InterPro" id="IPR053136">
    <property type="entry name" value="UTP_pyrophosphatase-like"/>
</dbReference>
<dbReference type="PANTHER" id="PTHR30399">
    <property type="entry name" value="UNCHARACTERIZED PROTEIN YGJP"/>
    <property type="match status" value="1"/>
</dbReference>
<dbReference type="Proteomes" id="UP000434409">
    <property type="component" value="Unassembled WGS sequence"/>
</dbReference>
<evidence type="ECO:0000313" key="2">
    <source>
        <dbReference type="EMBL" id="MSR94109.1"/>
    </source>
</evidence>
<reference evidence="2 3" key="1">
    <citation type="submission" date="2019-08" db="EMBL/GenBank/DDBJ databases">
        <title>In-depth cultivation of the pig gut microbiome towards novel bacterial diversity and tailored functional studies.</title>
        <authorList>
            <person name="Wylensek D."/>
            <person name="Hitch T.C.A."/>
            <person name="Clavel T."/>
        </authorList>
    </citation>
    <scope>NUCLEOTIDE SEQUENCE [LARGE SCALE GENOMIC DNA]</scope>
    <source>
        <strain evidence="2 3">68-1-5</strain>
    </source>
</reference>
<dbReference type="PANTHER" id="PTHR30399:SF1">
    <property type="entry name" value="UTP PYROPHOSPHATASE"/>
    <property type="match status" value="1"/>
</dbReference>
<comment type="caution">
    <text evidence="2">The sequence shown here is derived from an EMBL/GenBank/DDBJ whole genome shotgun (WGS) entry which is preliminary data.</text>
</comment>
<evidence type="ECO:0000313" key="3">
    <source>
        <dbReference type="Proteomes" id="UP000434409"/>
    </source>
</evidence>
<accession>A0A6N7V0K0</accession>
<sequence>MEVTIIRSNRKTVGIQVNGDLTVTVRAPMQAAQRDLERILQEKKGWIQKQIERLQLEKTRDAATEAKRLSTAEIRELADRALAHIPGRTACFAKILGVDYGRITIRNQKTRWGSCSSKGNLNFNCLLMLAPPRIIDYVVVHELCHRKEMNHSKAFWKQVEEVLPNYRDSVRWLKEEGSRIIRRQR</sequence>
<dbReference type="EMBL" id="VULY01000018">
    <property type="protein sequence ID" value="MSR94109.1"/>
    <property type="molecule type" value="Genomic_DNA"/>
</dbReference>
<dbReference type="AlphaFoldDB" id="A0A6N7V0K0"/>